<name>A0ABR8MYU4_9BACL</name>
<keyword evidence="1" id="KW-0645">Protease</keyword>
<dbReference type="InterPro" id="IPR001940">
    <property type="entry name" value="Peptidase_S1C"/>
</dbReference>
<evidence type="ECO:0000313" key="5">
    <source>
        <dbReference type="Proteomes" id="UP000609346"/>
    </source>
</evidence>
<dbReference type="InterPro" id="IPR009003">
    <property type="entry name" value="Peptidase_S1_PA"/>
</dbReference>
<keyword evidence="3" id="KW-0720">Serine protease</keyword>
<evidence type="ECO:0000313" key="4">
    <source>
        <dbReference type="EMBL" id="MBD3921107.1"/>
    </source>
</evidence>
<dbReference type="InterPro" id="IPR051201">
    <property type="entry name" value="Chloro_Bact_Ser_Proteases"/>
</dbReference>
<dbReference type="Proteomes" id="UP000609346">
    <property type="component" value="Unassembled WGS sequence"/>
</dbReference>
<comment type="caution">
    <text evidence="4">The sequence shown here is derived from an EMBL/GenBank/DDBJ whole genome shotgun (WGS) entry which is preliminary data.</text>
</comment>
<proteinExistence type="predicted"/>
<evidence type="ECO:0000256" key="2">
    <source>
        <dbReference type="ARBA" id="ARBA00022801"/>
    </source>
</evidence>
<dbReference type="PRINTS" id="PR00834">
    <property type="entry name" value="PROTEASES2C"/>
</dbReference>
<dbReference type="PANTHER" id="PTHR43343">
    <property type="entry name" value="PEPTIDASE S12"/>
    <property type="match status" value="1"/>
</dbReference>
<reference evidence="4 5" key="1">
    <citation type="submission" date="2020-09" db="EMBL/GenBank/DDBJ databases">
        <title>Paenibacillus sp. strain PR3 16S rRNA gene Genome sequencing and assembly.</title>
        <authorList>
            <person name="Kim J."/>
        </authorList>
    </citation>
    <scope>NUCLEOTIDE SEQUENCE [LARGE SCALE GENOMIC DNA]</scope>
    <source>
        <strain evidence="4 5">PR3</strain>
    </source>
</reference>
<dbReference type="RefSeq" id="WP_191205399.1">
    <property type="nucleotide sequence ID" value="NZ_JACXZA010000005.1"/>
</dbReference>
<protein>
    <submittedName>
        <fullName evidence="4">Trypsin-like peptidase domain-containing protein</fullName>
    </submittedName>
</protein>
<dbReference type="Gene3D" id="2.40.10.120">
    <property type="match status" value="1"/>
</dbReference>
<dbReference type="SUPFAM" id="SSF50494">
    <property type="entry name" value="Trypsin-like serine proteases"/>
    <property type="match status" value="1"/>
</dbReference>
<organism evidence="4 5">
    <name type="scientific">Paenibacillus terricola</name>
    <dbReference type="NCBI Taxonomy" id="2763503"/>
    <lineage>
        <taxon>Bacteria</taxon>
        <taxon>Bacillati</taxon>
        <taxon>Bacillota</taxon>
        <taxon>Bacilli</taxon>
        <taxon>Bacillales</taxon>
        <taxon>Paenibacillaceae</taxon>
        <taxon>Paenibacillus</taxon>
    </lineage>
</organism>
<evidence type="ECO:0000256" key="3">
    <source>
        <dbReference type="ARBA" id="ARBA00022825"/>
    </source>
</evidence>
<dbReference type="Pfam" id="PF13365">
    <property type="entry name" value="Trypsin_2"/>
    <property type="match status" value="1"/>
</dbReference>
<keyword evidence="2" id="KW-0378">Hydrolase</keyword>
<gene>
    <name evidence="4" type="ORF">H8B09_20235</name>
</gene>
<keyword evidence="5" id="KW-1185">Reference proteome</keyword>
<sequence length="382" mass="40918">MNRNGWICIIASLLVLLGGTVGVVKIHNDVPNRLTNGPLLAQPTADSNAAATDKTLKDIIFATQKLVVMIETDNGLMGSGFLYNDQGDLITNGHVVIGAHTVKVRTADARELEGTVIGIGTDLDVAVVRVPELSGMKPLAMETEHVGEIGDEVIAIGSPLGYQNTVTTGIISGVGRVLDIDPYSYKDMYQISAPIAHGNSGGPLVDRETGEVIGINSAGAEQGAIGFSLPIGQVMSLVEGWSASPMTELPHNIAMDSDVFQEGSVGDVTFEDMASYLVTHFYDSLNSGDYVYAYSLIGSTWIASTSYETFREGYLGTRNITIEDLNVEVQEDERAVVTAYITAQERVDGAFVDTPYKVVYTVGYENDQLKLLSGKGQRIAQK</sequence>
<dbReference type="EMBL" id="JACXZA010000005">
    <property type="protein sequence ID" value="MBD3921107.1"/>
    <property type="molecule type" value="Genomic_DNA"/>
</dbReference>
<evidence type="ECO:0000256" key="1">
    <source>
        <dbReference type="ARBA" id="ARBA00022670"/>
    </source>
</evidence>
<dbReference type="PANTHER" id="PTHR43343:SF3">
    <property type="entry name" value="PROTEASE DO-LIKE 8, CHLOROPLASTIC"/>
    <property type="match status" value="1"/>
</dbReference>
<accession>A0ABR8MYU4</accession>